<evidence type="ECO:0000313" key="1">
    <source>
        <dbReference type="EMBL" id="MCC2130577.1"/>
    </source>
</evidence>
<organism evidence="1 2">
    <name type="scientific">Brotocaccenecus cirricatena</name>
    <dbReference type="NCBI Taxonomy" id="3064195"/>
    <lineage>
        <taxon>Bacteria</taxon>
        <taxon>Bacillati</taxon>
        <taxon>Bacillota</taxon>
        <taxon>Clostridia</taxon>
        <taxon>Eubacteriales</taxon>
        <taxon>Oscillospiraceae</taxon>
        <taxon>Brotocaccenecus</taxon>
    </lineage>
</organism>
<evidence type="ECO:0000313" key="2">
    <source>
        <dbReference type="Proteomes" id="UP001199319"/>
    </source>
</evidence>
<name>A0AAE3ADK4_9FIRM</name>
<gene>
    <name evidence="1" type="ORF">LKD37_13820</name>
</gene>
<proteinExistence type="predicted"/>
<dbReference type="RefSeq" id="WP_302929733.1">
    <property type="nucleotide sequence ID" value="NZ_JAJEPW010000055.1"/>
</dbReference>
<protein>
    <submittedName>
        <fullName evidence="1">Uncharacterized protein</fullName>
    </submittedName>
</protein>
<comment type="caution">
    <text evidence="1">The sequence shown here is derived from an EMBL/GenBank/DDBJ whole genome shotgun (WGS) entry which is preliminary data.</text>
</comment>
<reference evidence="1" key="1">
    <citation type="submission" date="2021-10" db="EMBL/GenBank/DDBJ databases">
        <title>Anaerobic single-cell dispensing facilitates the cultivation of human gut bacteria.</title>
        <authorList>
            <person name="Afrizal A."/>
        </authorList>
    </citation>
    <scope>NUCLEOTIDE SEQUENCE</scope>
    <source>
        <strain evidence="1">CLA-AA-H272</strain>
    </source>
</reference>
<sequence length="113" mass="12804">MENSIHKMRAAYLILSAILTMQGENAPAFSAHCDTIEHLCETVMSVFEKLGYRDRTVLGMRLSFNPHKGFVPTKVCKYLEIATAFEMTLASSASRLFHRICRRFAASMLEADR</sequence>
<accession>A0AAE3ADK4</accession>
<dbReference type="EMBL" id="JAJEPW010000055">
    <property type="protein sequence ID" value="MCC2130577.1"/>
    <property type="molecule type" value="Genomic_DNA"/>
</dbReference>
<keyword evidence="2" id="KW-1185">Reference proteome</keyword>
<dbReference type="Proteomes" id="UP001199319">
    <property type="component" value="Unassembled WGS sequence"/>
</dbReference>
<dbReference type="AlphaFoldDB" id="A0AAE3ADK4"/>